<protein>
    <submittedName>
        <fullName evidence="2">Uncharacterized protein</fullName>
    </submittedName>
</protein>
<reference evidence="2 3" key="1">
    <citation type="submission" date="2014-03" db="EMBL/GenBank/DDBJ databases">
        <title>Genomics of Bifidobacteria.</title>
        <authorList>
            <person name="Ventura M."/>
            <person name="Milani C."/>
            <person name="Lugli G.A."/>
        </authorList>
    </citation>
    <scope>NUCLEOTIDE SEQUENCE [LARGE SCALE GENOMIC DNA]</scope>
    <source>
        <strain evidence="2 3">LMG 21395</strain>
    </source>
</reference>
<gene>
    <name evidence="2" type="ORF">THER5_2007</name>
</gene>
<evidence type="ECO:0000313" key="3">
    <source>
        <dbReference type="Proteomes" id="UP000029003"/>
    </source>
</evidence>
<accession>A0A087E6V4</accession>
<sequence>MMPLQSFADAAAYSCPLRLHHPPTRGVQSQPNKAYKTHKVNKANTSQNNRYEYKQIQER</sequence>
<dbReference type="Proteomes" id="UP000029003">
    <property type="component" value="Unassembled WGS sequence"/>
</dbReference>
<name>A0A087E6V4_9BIFI</name>
<evidence type="ECO:0000313" key="2">
    <source>
        <dbReference type="EMBL" id="KFJ03505.1"/>
    </source>
</evidence>
<organism evidence="2 3">
    <name type="scientific">Bifidobacterium thermacidophilum subsp. thermacidophilum</name>
    <dbReference type="NCBI Taxonomy" id="79262"/>
    <lineage>
        <taxon>Bacteria</taxon>
        <taxon>Bacillati</taxon>
        <taxon>Actinomycetota</taxon>
        <taxon>Actinomycetes</taxon>
        <taxon>Bifidobacteriales</taxon>
        <taxon>Bifidobacteriaceae</taxon>
        <taxon>Bifidobacterium</taxon>
    </lineage>
</organism>
<dbReference type="AlphaFoldDB" id="A0A087E6V4"/>
<dbReference type="EMBL" id="JGZT01000005">
    <property type="protein sequence ID" value="KFJ03505.1"/>
    <property type="molecule type" value="Genomic_DNA"/>
</dbReference>
<evidence type="ECO:0000256" key="1">
    <source>
        <dbReference type="SAM" id="MobiDB-lite"/>
    </source>
</evidence>
<proteinExistence type="predicted"/>
<comment type="caution">
    <text evidence="2">The sequence shown here is derived from an EMBL/GenBank/DDBJ whole genome shotgun (WGS) entry which is preliminary data.</text>
</comment>
<feature type="region of interest" description="Disordered" evidence="1">
    <location>
        <begin position="17"/>
        <end position="59"/>
    </location>
</feature>